<keyword evidence="2" id="KW-1133">Transmembrane helix</keyword>
<feature type="transmembrane region" description="Helical" evidence="2">
    <location>
        <begin position="13"/>
        <end position="34"/>
    </location>
</feature>
<feature type="transmembrane region" description="Helical" evidence="2">
    <location>
        <begin position="55"/>
        <end position="78"/>
    </location>
</feature>
<gene>
    <name evidence="3" type="ORF">AAE3_LOCUS4266</name>
</gene>
<dbReference type="EMBL" id="CACVBS010000035">
    <property type="protein sequence ID" value="CAA7262291.1"/>
    <property type="molecule type" value="Genomic_DNA"/>
</dbReference>
<organism evidence="3 4">
    <name type="scientific">Cyclocybe aegerita</name>
    <name type="common">Black poplar mushroom</name>
    <name type="synonym">Agrocybe aegerita</name>
    <dbReference type="NCBI Taxonomy" id="1973307"/>
    <lineage>
        <taxon>Eukaryota</taxon>
        <taxon>Fungi</taxon>
        <taxon>Dikarya</taxon>
        <taxon>Basidiomycota</taxon>
        <taxon>Agaricomycotina</taxon>
        <taxon>Agaricomycetes</taxon>
        <taxon>Agaricomycetidae</taxon>
        <taxon>Agaricales</taxon>
        <taxon>Agaricineae</taxon>
        <taxon>Bolbitiaceae</taxon>
        <taxon>Cyclocybe</taxon>
    </lineage>
</organism>
<protein>
    <recommendedName>
        <fullName evidence="5">Transmembrane protein</fullName>
    </recommendedName>
</protein>
<evidence type="ECO:0000313" key="4">
    <source>
        <dbReference type="Proteomes" id="UP000467700"/>
    </source>
</evidence>
<dbReference type="AlphaFoldDB" id="A0A8S0VYF0"/>
<feature type="region of interest" description="Disordered" evidence="1">
    <location>
        <begin position="295"/>
        <end position="316"/>
    </location>
</feature>
<keyword evidence="2" id="KW-0812">Transmembrane</keyword>
<feature type="transmembrane region" description="Helical" evidence="2">
    <location>
        <begin position="225"/>
        <end position="246"/>
    </location>
</feature>
<dbReference type="OrthoDB" id="2756618at2759"/>
<feature type="transmembrane region" description="Helical" evidence="2">
    <location>
        <begin position="252"/>
        <end position="271"/>
    </location>
</feature>
<feature type="transmembrane region" description="Helical" evidence="2">
    <location>
        <begin position="143"/>
        <end position="166"/>
    </location>
</feature>
<evidence type="ECO:0000256" key="1">
    <source>
        <dbReference type="SAM" id="MobiDB-lite"/>
    </source>
</evidence>
<sequence>MPSPLTNKPPLDVAHLAGLILECLFNGVFWVLFIRCNEVLWRRSKARDETLFKPIFIVAWILFGTITAHLIIDIYASFKAFILPQDETTTIEAGQINPAQLFYMSLDHPSSVAYSALYVTTTLIADGFLIYRLYIVWSYNRPITILPILLWISLFITGTVTTWLFQNSRQTIFGVSRRWILACFSITFLCNFYCTTLIAFRVAMSQRNLRVMDTAPSGLSRILEILIQSAALYGVLVILSLAFMIISSNVVWITVGMTNPVIGVIFCMIVTRTHSHLAQQAVTASYVRQTSAPMGSGGQVATVKGQSSPPPPPPVAGPIVTIVMKKRIHEDHPSTPTPIPLMPTSDARDSGESSPPDSPLDHRPLTPYTGAEAV</sequence>
<proteinExistence type="predicted"/>
<keyword evidence="4" id="KW-1185">Reference proteome</keyword>
<evidence type="ECO:0008006" key="5">
    <source>
        <dbReference type="Google" id="ProtNLM"/>
    </source>
</evidence>
<feature type="region of interest" description="Disordered" evidence="1">
    <location>
        <begin position="330"/>
        <end position="374"/>
    </location>
</feature>
<evidence type="ECO:0000313" key="3">
    <source>
        <dbReference type="EMBL" id="CAA7262291.1"/>
    </source>
</evidence>
<feature type="transmembrane region" description="Helical" evidence="2">
    <location>
        <begin position="178"/>
        <end position="204"/>
    </location>
</feature>
<accession>A0A8S0VYF0</accession>
<dbReference type="Proteomes" id="UP000467700">
    <property type="component" value="Unassembled WGS sequence"/>
</dbReference>
<name>A0A8S0VYF0_CYCAE</name>
<evidence type="ECO:0000256" key="2">
    <source>
        <dbReference type="SAM" id="Phobius"/>
    </source>
</evidence>
<keyword evidence="2" id="KW-0472">Membrane</keyword>
<reference evidence="3 4" key="1">
    <citation type="submission" date="2020-01" db="EMBL/GenBank/DDBJ databases">
        <authorList>
            <person name="Gupta K D."/>
        </authorList>
    </citation>
    <scope>NUCLEOTIDE SEQUENCE [LARGE SCALE GENOMIC DNA]</scope>
</reference>
<comment type="caution">
    <text evidence="3">The sequence shown here is derived from an EMBL/GenBank/DDBJ whole genome shotgun (WGS) entry which is preliminary data.</text>
</comment>
<feature type="transmembrane region" description="Helical" evidence="2">
    <location>
        <begin position="112"/>
        <end position="131"/>
    </location>
</feature>